<organism evidence="1 2">
    <name type="scientific">Nocardioides hankookensis</name>
    <dbReference type="NCBI Taxonomy" id="443157"/>
    <lineage>
        <taxon>Bacteria</taxon>
        <taxon>Bacillati</taxon>
        <taxon>Actinomycetota</taxon>
        <taxon>Actinomycetes</taxon>
        <taxon>Propionibacteriales</taxon>
        <taxon>Nocardioidaceae</taxon>
        <taxon>Nocardioides</taxon>
    </lineage>
</organism>
<dbReference type="SUPFAM" id="SSF53335">
    <property type="entry name" value="S-adenosyl-L-methionine-dependent methyltransferases"/>
    <property type="match status" value="1"/>
</dbReference>
<dbReference type="EC" id="2.1.1.-" evidence="1"/>
<reference evidence="2" key="1">
    <citation type="journal article" date="2019" name="Int. J. Syst. Evol. Microbiol.">
        <title>The Global Catalogue of Microorganisms (GCM) 10K type strain sequencing project: providing services to taxonomists for standard genome sequencing and annotation.</title>
        <authorList>
            <consortium name="The Broad Institute Genomics Platform"/>
            <consortium name="The Broad Institute Genome Sequencing Center for Infectious Disease"/>
            <person name="Wu L."/>
            <person name="Ma J."/>
        </authorList>
    </citation>
    <scope>NUCLEOTIDE SEQUENCE [LARGE SCALE GENOMIC DNA]</scope>
    <source>
        <strain evidence="2">CCUG 54522</strain>
    </source>
</reference>
<evidence type="ECO:0000313" key="1">
    <source>
        <dbReference type="EMBL" id="MFC6043672.1"/>
    </source>
</evidence>
<dbReference type="RefSeq" id="WP_379153926.1">
    <property type="nucleotide sequence ID" value="NZ_JBHSRJ010000004.1"/>
</dbReference>
<protein>
    <submittedName>
        <fullName evidence="1">Class I SAM-dependent methyltransferase</fullName>
        <ecNumber evidence="1">2.1.1.-</ecNumber>
    </submittedName>
</protein>
<dbReference type="Proteomes" id="UP001596135">
    <property type="component" value="Unassembled WGS sequence"/>
</dbReference>
<keyword evidence="1" id="KW-0808">Transferase</keyword>
<evidence type="ECO:0000313" key="2">
    <source>
        <dbReference type="Proteomes" id="UP001596135"/>
    </source>
</evidence>
<keyword evidence="1" id="KW-0489">Methyltransferase</keyword>
<accession>A0ABW1LKL4</accession>
<dbReference type="Gene3D" id="3.40.50.150">
    <property type="entry name" value="Vaccinia Virus protein VP39"/>
    <property type="match status" value="1"/>
</dbReference>
<dbReference type="Pfam" id="PF13578">
    <property type="entry name" value="Methyltransf_24"/>
    <property type="match status" value="1"/>
</dbReference>
<sequence length="233" mass="25253">MGADAFPAVFGVADAIPGWLTRDQAHALFDAATQLRPGSTVVEIGSHQGRSTVVLAGARPDVTVVSIDPFVGGKYGGDLAARAFARHVDDAGVADRVESIPQPSETARRAWGDRPVDLLYVDGAHDPVHAYQDIRWARTMAPGSRVLVHDSFSSVGVTLALAWAVARREPLVYDRRVGSLAVFTVGRPGLGSAARMLRELPWFLRNVVVKTLMRLRLRPVARFLGHRDAAEPY</sequence>
<dbReference type="InterPro" id="IPR029063">
    <property type="entry name" value="SAM-dependent_MTases_sf"/>
</dbReference>
<dbReference type="EMBL" id="JBHSRJ010000004">
    <property type="protein sequence ID" value="MFC6043672.1"/>
    <property type="molecule type" value="Genomic_DNA"/>
</dbReference>
<comment type="caution">
    <text evidence="1">The sequence shown here is derived from an EMBL/GenBank/DDBJ whole genome shotgun (WGS) entry which is preliminary data.</text>
</comment>
<proteinExistence type="predicted"/>
<gene>
    <name evidence="1" type="ORF">ACFPYL_11330</name>
</gene>
<name>A0ABW1LKL4_9ACTN</name>
<dbReference type="GO" id="GO:0008168">
    <property type="term" value="F:methyltransferase activity"/>
    <property type="evidence" value="ECO:0007669"/>
    <property type="project" value="UniProtKB-KW"/>
</dbReference>
<dbReference type="GO" id="GO:0032259">
    <property type="term" value="P:methylation"/>
    <property type="evidence" value="ECO:0007669"/>
    <property type="project" value="UniProtKB-KW"/>
</dbReference>
<keyword evidence="2" id="KW-1185">Reference proteome</keyword>